<feature type="domain" description="SusE outer membrane protein" evidence="2">
    <location>
        <begin position="24"/>
        <end position="135"/>
    </location>
</feature>
<feature type="chain" id="PRO_5022986447" evidence="1">
    <location>
        <begin position="24"/>
        <end position="451"/>
    </location>
</feature>
<dbReference type="CDD" id="cd12967">
    <property type="entry name" value="CBM_SusE-F_like_u1"/>
    <property type="match status" value="1"/>
</dbReference>
<dbReference type="OrthoDB" id="975117at2"/>
<dbReference type="GO" id="GO:0019867">
    <property type="term" value="C:outer membrane"/>
    <property type="evidence" value="ECO:0007669"/>
    <property type="project" value="InterPro"/>
</dbReference>
<dbReference type="AlphaFoldDB" id="A0A5B7X196"/>
<dbReference type="CDD" id="cd12956">
    <property type="entry name" value="CBM_SusE-F_like"/>
    <property type="match status" value="1"/>
</dbReference>
<protein>
    <submittedName>
        <fullName evidence="3">SusF/SusE family outer membrane protein</fullName>
    </submittedName>
</protein>
<dbReference type="GO" id="GO:2001070">
    <property type="term" value="F:starch binding"/>
    <property type="evidence" value="ECO:0007669"/>
    <property type="project" value="InterPro"/>
</dbReference>
<keyword evidence="4" id="KW-1185">Reference proteome</keyword>
<evidence type="ECO:0000256" key="1">
    <source>
        <dbReference type="SAM" id="SignalP"/>
    </source>
</evidence>
<sequence>MKRYLNKLVFLGLALFMFGSCEKDEELTMLQPVHFTAAPVASHNNIVLEQENMDQAVLNISWPEVTYPIQAPVTYNLQFTRPADTVGVNGWANAINAEAGVDVLSKTFMGRDLNELAKDLGLEDDVEGEIAVRVQSYMDRRISSEPLIISVTPFTPEVATGEIYLPGAYQGWDPETAASIPAVENGIYRGYLNLPSQDALDFKITLDRNWTENYGHDGNGNLVFDGPNLSVPEPGFYEITVNFNTMTWTATKTSWGIIGTATEGGWDADTDMVFDSERQVWVYTGELQPGALKFRLNDSWEINYGSRNNEEGIAYLDDPGAHDVTEAGLYEVTFSIDPEDNTRAFYSIEPIVWGIIGDATAGGWDTDTPMTWNSDTGVWEVTADLTPGALKFRRNNDWSLNYGPRNNEDGILYLDDPGAHGIEEAGTYDITLTLNPEDPSTATYTVDRTTN</sequence>
<dbReference type="InterPro" id="IPR025970">
    <property type="entry name" value="SusE"/>
</dbReference>
<accession>A0A5B7X196</accession>
<keyword evidence="1" id="KW-0732">Signal</keyword>
<name>A0A5B7X196_9FLAO</name>
<evidence type="ECO:0000313" key="4">
    <source>
        <dbReference type="Proteomes" id="UP000309016"/>
    </source>
</evidence>
<feature type="signal peptide" evidence="1">
    <location>
        <begin position="1"/>
        <end position="23"/>
    </location>
</feature>
<evidence type="ECO:0000313" key="3">
    <source>
        <dbReference type="EMBL" id="QCY69030.1"/>
    </source>
</evidence>
<dbReference type="Pfam" id="PF14292">
    <property type="entry name" value="SusE"/>
    <property type="match status" value="1"/>
</dbReference>
<gene>
    <name evidence="3" type="ORF">FHG64_06205</name>
</gene>
<dbReference type="KEGG" id="afla:FHG64_06205"/>
<dbReference type="Proteomes" id="UP000309016">
    <property type="component" value="Chromosome"/>
</dbReference>
<dbReference type="RefSeq" id="WP_139065612.1">
    <property type="nucleotide sequence ID" value="NZ_CP040812.1"/>
</dbReference>
<dbReference type="PROSITE" id="PS51257">
    <property type="entry name" value="PROKAR_LIPOPROTEIN"/>
    <property type="match status" value="1"/>
</dbReference>
<evidence type="ECO:0000259" key="2">
    <source>
        <dbReference type="Pfam" id="PF14292"/>
    </source>
</evidence>
<organism evidence="3 4">
    <name type="scientific">Antarcticibacterium flavum</name>
    <dbReference type="NCBI Taxonomy" id="2058175"/>
    <lineage>
        <taxon>Bacteria</taxon>
        <taxon>Pseudomonadati</taxon>
        <taxon>Bacteroidota</taxon>
        <taxon>Flavobacteriia</taxon>
        <taxon>Flavobacteriales</taxon>
        <taxon>Flavobacteriaceae</taxon>
        <taxon>Antarcticibacterium</taxon>
    </lineage>
</organism>
<dbReference type="Gene3D" id="2.60.40.3620">
    <property type="match status" value="3"/>
</dbReference>
<dbReference type="EMBL" id="CP040812">
    <property type="protein sequence ID" value="QCY69030.1"/>
    <property type="molecule type" value="Genomic_DNA"/>
</dbReference>
<proteinExistence type="predicted"/>
<reference evidence="3 4" key="1">
    <citation type="submission" date="2019-06" db="EMBL/GenBank/DDBJ databases">
        <title>Complete genome sequence of Antarcticibacterium flavum KCTC 52984T from an Antarctic marine sediment.</title>
        <authorList>
            <person name="Lee Y.M."/>
            <person name="Shin S.C."/>
        </authorList>
    </citation>
    <scope>NUCLEOTIDE SEQUENCE [LARGE SCALE GENOMIC DNA]</scope>
    <source>
        <strain evidence="3 4">KCTC 52984</strain>
    </source>
</reference>